<dbReference type="Pfam" id="PF25857">
    <property type="entry name" value="DUF7957"/>
    <property type="match status" value="1"/>
</dbReference>
<protein>
    <submittedName>
        <fullName evidence="1">Uncharacterized protein</fullName>
    </submittedName>
</protein>
<evidence type="ECO:0000313" key="1">
    <source>
        <dbReference type="EMBL" id="ELZ12560.1"/>
    </source>
</evidence>
<sequence>MTTIDYSGTELRIDGETTITLRHRIEETLEVGDKILVLLYPGEGNHDRRNVLAFDTTGEKCWESEIPENDDRHMFAGIRARDGEAIGWSWNKHEYRIDLDTGALTDLGRSGK</sequence>
<reference evidence="1 2" key="1">
    <citation type="journal article" date="2014" name="PLoS Genet.">
        <title>Phylogenetically driven sequencing of extremely halophilic archaea reveals strategies for static and dynamic osmo-response.</title>
        <authorList>
            <person name="Becker E.A."/>
            <person name="Seitzer P.M."/>
            <person name="Tritt A."/>
            <person name="Larsen D."/>
            <person name="Krusor M."/>
            <person name="Yao A.I."/>
            <person name="Wu D."/>
            <person name="Madern D."/>
            <person name="Eisen J.A."/>
            <person name="Darling A.E."/>
            <person name="Facciotti M.T."/>
        </authorList>
    </citation>
    <scope>NUCLEOTIDE SEQUENCE [LARGE SCALE GENOMIC DNA]</scope>
    <source>
        <strain evidence="1 2">JCM 14624</strain>
    </source>
</reference>
<accession>M0BNY6</accession>
<dbReference type="RefSeq" id="WP_007698286.1">
    <property type="nucleotide sequence ID" value="NZ_AOIQ01000008.1"/>
</dbReference>
<gene>
    <name evidence="1" type="ORF">C479_04167</name>
</gene>
<dbReference type="Proteomes" id="UP000011560">
    <property type="component" value="Unassembled WGS sequence"/>
</dbReference>
<name>M0BNY6_9EURY</name>
<dbReference type="STRING" id="1227490.C479_04167"/>
<keyword evidence="2" id="KW-1185">Reference proteome</keyword>
<dbReference type="EMBL" id="AOIQ01000008">
    <property type="protein sequence ID" value="ELZ12560.1"/>
    <property type="molecule type" value="Genomic_DNA"/>
</dbReference>
<comment type="caution">
    <text evidence="1">The sequence shown here is derived from an EMBL/GenBank/DDBJ whole genome shotgun (WGS) entry which is preliminary data.</text>
</comment>
<evidence type="ECO:0000313" key="2">
    <source>
        <dbReference type="Proteomes" id="UP000011560"/>
    </source>
</evidence>
<dbReference type="InterPro" id="IPR058263">
    <property type="entry name" value="DUF7957"/>
</dbReference>
<proteinExistence type="predicted"/>
<dbReference type="AlphaFoldDB" id="M0BNY6"/>
<dbReference type="OrthoDB" id="227446at2157"/>
<organism evidence="1 2">
    <name type="scientific">Halovivax asiaticus JCM 14624</name>
    <dbReference type="NCBI Taxonomy" id="1227490"/>
    <lineage>
        <taxon>Archaea</taxon>
        <taxon>Methanobacteriati</taxon>
        <taxon>Methanobacteriota</taxon>
        <taxon>Stenosarchaea group</taxon>
        <taxon>Halobacteria</taxon>
        <taxon>Halobacteriales</taxon>
        <taxon>Natrialbaceae</taxon>
        <taxon>Halovivax</taxon>
    </lineage>
</organism>